<protein>
    <submittedName>
        <fullName evidence="2">Uncharacterized protein</fullName>
    </submittedName>
</protein>
<dbReference type="EMBL" id="JAHRIM010020021">
    <property type="protein sequence ID" value="MEQ2262043.1"/>
    <property type="molecule type" value="Genomic_DNA"/>
</dbReference>
<reference evidence="2 3" key="1">
    <citation type="submission" date="2021-06" db="EMBL/GenBank/DDBJ databases">
        <authorList>
            <person name="Palmer J.M."/>
        </authorList>
    </citation>
    <scope>NUCLEOTIDE SEQUENCE [LARGE SCALE GENOMIC DNA]</scope>
    <source>
        <strain evidence="2 3">XR_2019</strain>
        <tissue evidence="2">Muscle</tissue>
    </source>
</reference>
<feature type="compositionally biased region" description="Polar residues" evidence="1">
    <location>
        <begin position="1"/>
        <end position="16"/>
    </location>
</feature>
<sequence length="267" mass="30050">MDMLNENTLSPNSSDIRGSELTCEEDEACKIKKQDDPLNIQLQLLQLFETVSLSQDFSMLQELVESLSSALGGDTQEDQLCMLESIKEESSEGEDEELAREASGICEVAESAHQPSTRGFNSLDAYKAEEVKTELFSIQDYLECVGRLQDHADVLEDVKKDLLMQASTLNNMEELQIQLEGCQDTGNLLSKETKLKLEDVTFDIQCFISEHAQFLSPAQSSYLLKFLTSAQRAYREQTEKLATQRSALDALLDAKQKEKQEEVCLRN</sequence>
<evidence type="ECO:0000313" key="2">
    <source>
        <dbReference type="EMBL" id="MEQ2262043.1"/>
    </source>
</evidence>
<dbReference type="Proteomes" id="UP001444071">
    <property type="component" value="Unassembled WGS sequence"/>
</dbReference>
<gene>
    <name evidence="2" type="ORF">XENORESO_005581</name>
</gene>
<accession>A0ABV0VZA9</accession>
<evidence type="ECO:0000313" key="3">
    <source>
        <dbReference type="Proteomes" id="UP001444071"/>
    </source>
</evidence>
<comment type="caution">
    <text evidence="2">The sequence shown here is derived from an EMBL/GenBank/DDBJ whole genome shotgun (WGS) entry which is preliminary data.</text>
</comment>
<evidence type="ECO:0000256" key="1">
    <source>
        <dbReference type="SAM" id="MobiDB-lite"/>
    </source>
</evidence>
<organism evidence="2 3">
    <name type="scientific">Xenotaenia resolanae</name>
    <dbReference type="NCBI Taxonomy" id="208358"/>
    <lineage>
        <taxon>Eukaryota</taxon>
        <taxon>Metazoa</taxon>
        <taxon>Chordata</taxon>
        <taxon>Craniata</taxon>
        <taxon>Vertebrata</taxon>
        <taxon>Euteleostomi</taxon>
        <taxon>Actinopterygii</taxon>
        <taxon>Neopterygii</taxon>
        <taxon>Teleostei</taxon>
        <taxon>Neoteleostei</taxon>
        <taxon>Acanthomorphata</taxon>
        <taxon>Ovalentaria</taxon>
        <taxon>Atherinomorphae</taxon>
        <taxon>Cyprinodontiformes</taxon>
        <taxon>Goodeidae</taxon>
        <taxon>Xenotaenia</taxon>
    </lineage>
</organism>
<proteinExistence type="predicted"/>
<feature type="region of interest" description="Disordered" evidence="1">
    <location>
        <begin position="1"/>
        <end position="20"/>
    </location>
</feature>
<keyword evidence="3" id="KW-1185">Reference proteome</keyword>
<name>A0ABV0VZA9_9TELE</name>